<dbReference type="Proteomes" id="UP000694725">
    <property type="component" value="Unplaced"/>
</dbReference>
<dbReference type="InterPro" id="IPR008983">
    <property type="entry name" value="Tumour_necrosis_fac-like_dom"/>
</dbReference>
<dbReference type="KEGG" id="ssc:100736831"/>
<accession>A0A4X1VSK8</accession>
<feature type="domain" description="THD" evidence="3">
    <location>
        <begin position="93"/>
        <end position="245"/>
    </location>
</feature>
<dbReference type="Proteomes" id="UP000694722">
    <property type="component" value="Unplaced"/>
</dbReference>
<dbReference type="Proteomes" id="UP000694726">
    <property type="component" value="Unplaced"/>
</dbReference>
<dbReference type="InterPro" id="IPR042373">
    <property type="entry name" value="TNFSF9"/>
</dbReference>
<evidence type="ECO:0000313" key="5">
    <source>
        <dbReference type="Proteomes" id="UP000314985"/>
    </source>
</evidence>
<dbReference type="Ensembl" id="ENSSSCT00025095621.1">
    <property type="protein sequence ID" value="ENSSSCP00025041975.1"/>
    <property type="gene ID" value="ENSSSCG00025069622.1"/>
</dbReference>
<dbReference type="Ensembl" id="ENSSSCT00055007677.1">
    <property type="protein sequence ID" value="ENSSSCP00055006082.1"/>
    <property type="gene ID" value="ENSSSCG00055003916.1"/>
</dbReference>
<dbReference type="GO" id="GO:0005164">
    <property type="term" value="F:tumor necrosis factor receptor binding"/>
    <property type="evidence" value="ECO:0007669"/>
    <property type="project" value="InterPro"/>
</dbReference>
<dbReference type="Ensembl" id="ENSSSCT00065014973.1">
    <property type="protein sequence ID" value="ENSSSCP00065006104.1"/>
    <property type="gene ID" value="ENSSSCG00065011264.1"/>
</dbReference>
<dbReference type="Proteomes" id="UP000694727">
    <property type="component" value="Unplaced"/>
</dbReference>
<dbReference type="Proteomes" id="UP000314985">
    <property type="component" value="Chromosome 2"/>
</dbReference>
<evidence type="ECO:0000256" key="2">
    <source>
        <dbReference type="SAM" id="MobiDB-lite"/>
    </source>
</evidence>
<reference evidence="4 5" key="1">
    <citation type="submission" date="2017-08" db="EMBL/GenBank/DDBJ databases">
        <title>USMARCv1.0.</title>
        <authorList>
            <person name="Hannum G.I."/>
            <person name="Koren S."/>
            <person name="Schroeder S.G."/>
            <person name="Chin S.C."/>
            <person name="Nonneman D.J."/>
            <person name="Becker S.A."/>
            <person name="Rosen B.D."/>
            <person name="Bickhart D.M."/>
            <person name="Putnam N.H."/>
            <person name="Green R.E."/>
            <person name="Tuggle C.K."/>
            <person name="Liu H."/>
            <person name="Rohrer G.A."/>
            <person name="Warr A."/>
            <person name="Hall R."/>
            <person name="Kim K."/>
            <person name="Hume D.A."/>
            <person name="Talbot R."/>
            <person name="Chow W."/>
            <person name="Howe K."/>
            <person name="Schwartz A.S."/>
            <person name="Watson M."/>
            <person name="Archibald A.L."/>
            <person name="Phillippy A.M."/>
            <person name="Smith T.P.L."/>
        </authorList>
    </citation>
    <scope>NUCLEOTIDE SEQUENCE [LARGE SCALE GENOMIC DNA]</scope>
</reference>
<dbReference type="PANTHER" id="PTHR15153:SF0">
    <property type="entry name" value="TUMOR NECROSIS FACTOR LIGAND SUPERFAMILY MEMBER 9"/>
    <property type="match status" value="1"/>
</dbReference>
<dbReference type="ExpressionAtlas" id="A0A4X1VSK8">
    <property type="expression patterns" value="baseline and differential"/>
</dbReference>
<dbReference type="CTD" id="8744"/>
<dbReference type="Gene3D" id="2.60.120.40">
    <property type="match status" value="1"/>
</dbReference>
<feature type="compositionally biased region" description="Pro residues" evidence="2">
    <location>
        <begin position="56"/>
        <end position="68"/>
    </location>
</feature>
<feature type="region of interest" description="Disordered" evidence="2">
    <location>
        <begin position="1"/>
        <end position="22"/>
    </location>
</feature>
<evidence type="ECO:0000259" key="3">
    <source>
        <dbReference type="PROSITE" id="PS50049"/>
    </source>
</evidence>
<dbReference type="Ensembl" id="ENSSSCT00030004981.1">
    <property type="protein sequence ID" value="ENSSSCP00030001984.1"/>
    <property type="gene ID" value="ENSSSCG00030003824.1"/>
</dbReference>
<organism evidence="4 5">
    <name type="scientific">Sus scrofa</name>
    <name type="common">Pig</name>
    <dbReference type="NCBI Taxonomy" id="9823"/>
    <lineage>
        <taxon>Eukaryota</taxon>
        <taxon>Metazoa</taxon>
        <taxon>Chordata</taxon>
        <taxon>Craniata</taxon>
        <taxon>Vertebrata</taxon>
        <taxon>Euteleostomi</taxon>
        <taxon>Mammalia</taxon>
        <taxon>Eutheria</taxon>
        <taxon>Laurasiatheria</taxon>
        <taxon>Artiodactyla</taxon>
        <taxon>Suina</taxon>
        <taxon>Suidae</taxon>
        <taxon>Sus</taxon>
    </lineage>
</organism>
<dbReference type="Ensembl" id="ENSSSCT00070052153.1">
    <property type="protein sequence ID" value="ENSSSCP00070044128.1"/>
    <property type="gene ID" value="ENSSSCG00070026051.1"/>
</dbReference>
<dbReference type="Proteomes" id="UP000694720">
    <property type="component" value="Unplaced"/>
</dbReference>
<proteinExistence type="inferred from homology"/>
<dbReference type="Proteomes" id="UP000694723">
    <property type="component" value="Unplaced"/>
</dbReference>
<feature type="region of interest" description="Disordered" evidence="2">
    <location>
        <begin position="55"/>
        <end position="76"/>
    </location>
</feature>
<dbReference type="Pfam" id="PF00229">
    <property type="entry name" value="TNF"/>
    <property type="match status" value="1"/>
</dbReference>
<dbReference type="OMA" id="GPLRWYS"/>
<sequence>MSSSSDVDQDPEAQRPPAPRGRACSPLPWALSAALLVFAAASAVCLVRSWTAPGAPAAPGPAPSPRLPEGPELTSDALAGFPDYPQGMFQQDVFAQLVVAEGEKLTEGPLHWCSEPGMKGVTLTPGVRYDRDTHELVVVKAGIYYVFLHLALKRVVAVNSNSNSNISSGSVSVALHLQPSHAEATALALTLDLPPPSSGNSAAGFRGGLLHLGAGQRLGVHLHPELRKPLTWQLLDTTALGLFRVATRAPAVLPSHQLS</sequence>
<dbReference type="Proteomes" id="UP000694728">
    <property type="component" value="Unplaced"/>
</dbReference>
<dbReference type="SMART" id="SM00207">
    <property type="entry name" value="TNF"/>
    <property type="match status" value="1"/>
</dbReference>
<dbReference type="Proteomes" id="UP000694724">
    <property type="component" value="Unplaced"/>
</dbReference>
<protein>
    <submittedName>
        <fullName evidence="4">TNF superfamily member 9</fullName>
    </submittedName>
</protein>
<dbReference type="OrthoDB" id="9450706at2759"/>
<evidence type="ECO:0000313" key="4">
    <source>
        <dbReference type="Ensembl" id="ENSSSCP00070044128.1"/>
    </source>
</evidence>
<dbReference type="AlphaFoldDB" id="A0A4X1VSK8"/>
<dbReference type="Proteomes" id="UP000694570">
    <property type="component" value="Unplaced"/>
</dbReference>
<dbReference type="Ensembl" id="ENSSSCT00015006163.1">
    <property type="protein sequence ID" value="ENSSSCP00015002514.1"/>
    <property type="gene ID" value="ENSSSCG00015004595.1"/>
</dbReference>
<dbReference type="RefSeq" id="XP_003480863.1">
    <property type="nucleotide sequence ID" value="XM_003480815.3"/>
</dbReference>
<dbReference type="GO" id="GO:0016020">
    <property type="term" value="C:membrane"/>
    <property type="evidence" value="ECO:0007669"/>
    <property type="project" value="InterPro"/>
</dbReference>
<dbReference type="FunFam" id="2.60.120.40:FF:000032">
    <property type="entry name" value="Tumor necrosis factor ligand superfamily member 9"/>
    <property type="match status" value="1"/>
</dbReference>
<dbReference type="PANTHER" id="PTHR15153">
    <property type="entry name" value="TUMOR NECROSIS FACTOR LIGAND SUPERFAMILY MEMBER 9"/>
    <property type="match status" value="1"/>
</dbReference>
<dbReference type="Ensembl" id="ENSSSCT00040017230.1">
    <property type="protein sequence ID" value="ENSSSCP00040007006.1"/>
    <property type="gene ID" value="ENSSSCG00040012994.1"/>
</dbReference>
<dbReference type="Ensembl" id="ENSSSCT00060046570.1">
    <property type="protein sequence ID" value="ENSSSCP00060019946.1"/>
    <property type="gene ID" value="ENSSSCG00060034345.1"/>
</dbReference>
<dbReference type="SUPFAM" id="SSF49842">
    <property type="entry name" value="TNF-like"/>
    <property type="match status" value="1"/>
</dbReference>
<dbReference type="Ensembl" id="ENSSSCT00045022084.1">
    <property type="protein sequence ID" value="ENSSSCP00045015218.1"/>
    <property type="gene ID" value="ENSSSCG00045012966.1"/>
</dbReference>
<dbReference type="SMR" id="A0A4X1VSK8"/>
<evidence type="ECO:0000256" key="1">
    <source>
        <dbReference type="ARBA" id="ARBA00008670"/>
    </source>
</evidence>
<dbReference type="Ensembl" id="ENSSSCT00035067108.1">
    <property type="protein sequence ID" value="ENSSSCP00035027213.1"/>
    <property type="gene ID" value="ENSSSCG00035050354.1"/>
</dbReference>
<gene>
    <name evidence="4" type="primary">TNFSF9</name>
</gene>
<dbReference type="PROSITE" id="PS50049">
    <property type="entry name" value="THD_2"/>
    <property type="match status" value="1"/>
</dbReference>
<dbReference type="GeneID" id="100736831"/>
<dbReference type="InterPro" id="IPR006052">
    <property type="entry name" value="TNF_dom"/>
</dbReference>
<name>A0A4X1VSK8_PIG</name>
<reference evidence="4" key="2">
    <citation type="submission" date="2025-05" db="UniProtKB">
        <authorList>
            <consortium name="Ensembl"/>
        </authorList>
    </citation>
    <scope>IDENTIFICATION</scope>
</reference>
<dbReference type="GO" id="GO:0006955">
    <property type="term" value="P:immune response"/>
    <property type="evidence" value="ECO:0007669"/>
    <property type="project" value="InterPro"/>
</dbReference>
<comment type="similarity">
    <text evidence="1">Belongs to the tumor necrosis factor family.</text>
</comment>